<dbReference type="EMBL" id="JBHSMJ010000011">
    <property type="protein sequence ID" value="MFC5448781.1"/>
    <property type="molecule type" value="Genomic_DNA"/>
</dbReference>
<accession>A0ABW0K7D8</accession>
<keyword evidence="1" id="KW-0175">Coiled coil</keyword>
<gene>
    <name evidence="2" type="ORF">ACFPOG_10940</name>
</gene>
<keyword evidence="3" id="KW-1185">Reference proteome</keyword>
<comment type="caution">
    <text evidence="2">The sequence shown here is derived from an EMBL/GenBank/DDBJ whole genome shotgun (WGS) entry which is preliminary data.</text>
</comment>
<dbReference type="RefSeq" id="WP_270884564.1">
    <property type="nucleotide sequence ID" value="NZ_JAQFVF010000072.1"/>
</dbReference>
<proteinExistence type="predicted"/>
<evidence type="ECO:0008006" key="4">
    <source>
        <dbReference type="Google" id="ProtNLM"/>
    </source>
</evidence>
<evidence type="ECO:0000313" key="2">
    <source>
        <dbReference type="EMBL" id="MFC5448781.1"/>
    </source>
</evidence>
<sequence>MSITQEVLDQLLSMKEAAQEILLLDFEDENSLAKLELLQEMQDDARGQIDQIRSRSSVLVKNGLEDIISECIELEMKVKDKLENYRDKVDKTMQELKNAQFIRSKYNVVYAQTEGYFLDQHK</sequence>
<dbReference type="Proteomes" id="UP001596044">
    <property type="component" value="Unassembled WGS sequence"/>
</dbReference>
<reference evidence="3" key="1">
    <citation type="journal article" date="2019" name="Int. J. Syst. Evol. Microbiol.">
        <title>The Global Catalogue of Microorganisms (GCM) 10K type strain sequencing project: providing services to taxonomists for standard genome sequencing and annotation.</title>
        <authorList>
            <consortium name="The Broad Institute Genomics Platform"/>
            <consortium name="The Broad Institute Genome Sequencing Center for Infectious Disease"/>
            <person name="Wu L."/>
            <person name="Ma J."/>
        </authorList>
    </citation>
    <scope>NUCLEOTIDE SEQUENCE [LARGE SCALE GENOMIC DNA]</scope>
    <source>
        <strain evidence="3">KACC 11904</strain>
    </source>
</reference>
<evidence type="ECO:0000313" key="3">
    <source>
        <dbReference type="Proteomes" id="UP001596044"/>
    </source>
</evidence>
<protein>
    <recommendedName>
        <fullName evidence="4">Flagellar protein FliT</fullName>
    </recommendedName>
</protein>
<evidence type="ECO:0000256" key="1">
    <source>
        <dbReference type="SAM" id="Coils"/>
    </source>
</evidence>
<organism evidence="2 3">
    <name type="scientific">Paenibacillus aestuarii</name>
    <dbReference type="NCBI Taxonomy" id="516965"/>
    <lineage>
        <taxon>Bacteria</taxon>
        <taxon>Bacillati</taxon>
        <taxon>Bacillota</taxon>
        <taxon>Bacilli</taxon>
        <taxon>Bacillales</taxon>
        <taxon>Paenibacillaceae</taxon>
        <taxon>Paenibacillus</taxon>
    </lineage>
</organism>
<name>A0ABW0K7D8_9BACL</name>
<feature type="coiled-coil region" evidence="1">
    <location>
        <begin position="35"/>
        <end position="102"/>
    </location>
</feature>